<dbReference type="PROSITE" id="PS51191">
    <property type="entry name" value="FEMABX"/>
    <property type="match status" value="1"/>
</dbReference>
<organism evidence="7 8">
    <name type="scientific">Cuspidothrix issatschenkoi CHARLIE-1</name>
    <dbReference type="NCBI Taxonomy" id="2052836"/>
    <lineage>
        <taxon>Bacteria</taxon>
        <taxon>Bacillati</taxon>
        <taxon>Cyanobacteriota</taxon>
        <taxon>Cyanophyceae</taxon>
        <taxon>Nostocales</taxon>
        <taxon>Aphanizomenonaceae</taxon>
        <taxon>Cuspidothrix</taxon>
    </lineage>
</organism>
<protein>
    <submittedName>
        <fullName evidence="7">Methicillin resistance protein</fullName>
    </submittedName>
</protein>
<dbReference type="OrthoDB" id="9785911at2"/>
<dbReference type="PANTHER" id="PTHR36174">
    <property type="entry name" value="LIPID II:GLYCINE GLYCYLTRANSFERASE"/>
    <property type="match status" value="1"/>
</dbReference>
<evidence type="ECO:0000256" key="6">
    <source>
        <dbReference type="ARBA" id="ARBA00023316"/>
    </source>
</evidence>
<accession>A0A2S6CZ21</accession>
<dbReference type="Gene3D" id="3.40.630.30">
    <property type="match status" value="2"/>
</dbReference>
<evidence type="ECO:0000256" key="1">
    <source>
        <dbReference type="ARBA" id="ARBA00009943"/>
    </source>
</evidence>
<dbReference type="GO" id="GO:0016755">
    <property type="term" value="F:aminoacyltransferase activity"/>
    <property type="evidence" value="ECO:0007669"/>
    <property type="project" value="InterPro"/>
</dbReference>
<dbReference type="InterPro" id="IPR050644">
    <property type="entry name" value="PG_Glycine_Bridge_Synth"/>
</dbReference>
<keyword evidence="4" id="KW-0573">Peptidoglycan synthesis</keyword>
<dbReference type="GO" id="GO:0071555">
    <property type="term" value="P:cell wall organization"/>
    <property type="evidence" value="ECO:0007669"/>
    <property type="project" value="UniProtKB-KW"/>
</dbReference>
<evidence type="ECO:0000256" key="5">
    <source>
        <dbReference type="ARBA" id="ARBA00023315"/>
    </source>
</evidence>
<dbReference type="AlphaFoldDB" id="A0A2S6CZ21"/>
<evidence type="ECO:0000256" key="3">
    <source>
        <dbReference type="ARBA" id="ARBA00022960"/>
    </source>
</evidence>
<keyword evidence="5" id="KW-0012">Acyltransferase</keyword>
<sequence length="347" mass="40158">MISQNQQSIITELTIRELTKQDQENWQTLINNSQFSSFMQTWTWANFKEIEGYKTFRYGLFLNNHLVGGCIYYLYPHTNKANLLIAPGSPILPENNPEAGMNLILKTAEKLAQTLGGIAFRIEPNWQEKPPYLQGFVRAPADLLPNETLLIDLRPNHEQILAAMKPKGRYNIRICQRYQVNMEFSHNSQNIPVFYDLFWETSQRQKFFAEPYGFFINLCQTLFTAQMAEIGLATWKGEILAAILVVYCGKNATYLYGGSSLLHKKVMASYGLHWEAMQRAKIRGCQFYDFYGFSSESNHTYTKFSQFKSKFGGKVRKNIGAHDYFFYDQLADTLINLLQTLIEDKNE</sequence>
<comment type="caution">
    <text evidence="7">The sequence shown here is derived from an EMBL/GenBank/DDBJ whole genome shotgun (WGS) entry which is preliminary data.</text>
</comment>
<proteinExistence type="inferred from homology"/>
<evidence type="ECO:0000256" key="4">
    <source>
        <dbReference type="ARBA" id="ARBA00022984"/>
    </source>
</evidence>
<keyword evidence="8" id="KW-1185">Reference proteome</keyword>
<dbReference type="RefSeq" id="WP_104386245.1">
    <property type="nucleotide sequence ID" value="NZ_PGEM01000013.1"/>
</dbReference>
<dbReference type="SUPFAM" id="SSF55729">
    <property type="entry name" value="Acyl-CoA N-acyltransferases (Nat)"/>
    <property type="match status" value="2"/>
</dbReference>
<keyword evidence="2" id="KW-0808">Transferase</keyword>
<dbReference type="GO" id="GO:0008360">
    <property type="term" value="P:regulation of cell shape"/>
    <property type="evidence" value="ECO:0007669"/>
    <property type="project" value="UniProtKB-KW"/>
</dbReference>
<dbReference type="PANTHER" id="PTHR36174:SF1">
    <property type="entry name" value="LIPID II:GLYCINE GLYCYLTRANSFERASE"/>
    <property type="match status" value="1"/>
</dbReference>
<reference evidence="7 8" key="1">
    <citation type="submission" date="2018-02" db="EMBL/GenBank/DDBJ databases">
        <title>Discovery of a pederin family compound in a non-symbiotic bloom-forming cyanobacterium.</title>
        <authorList>
            <person name="Kust A."/>
            <person name="Mares J."/>
            <person name="Jokela J."/>
            <person name="Urajova P."/>
            <person name="Hajek J."/>
            <person name="Saurav K."/>
            <person name="Voracova K."/>
            <person name="Fewer D.P."/>
            <person name="Haapaniemi E."/>
            <person name="Permi P."/>
            <person name="Rehakova K."/>
            <person name="Sivonen K."/>
            <person name="Hrouzek P."/>
        </authorList>
    </citation>
    <scope>NUCLEOTIDE SEQUENCE [LARGE SCALE GENOMIC DNA]</scope>
    <source>
        <strain evidence="7 8">CHARLIE-1</strain>
    </source>
</reference>
<evidence type="ECO:0000313" key="7">
    <source>
        <dbReference type="EMBL" id="PPJ64959.1"/>
    </source>
</evidence>
<name>A0A2S6CZ21_9CYAN</name>
<evidence type="ECO:0000313" key="8">
    <source>
        <dbReference type="Proteomes" id="UP000239589"/>
    </source>
</evidence>
<keyword evidence="6" id="KW-0961">Cell wall biogenesis/degradation</keyword>
<keyword evidence="3" id="KW-0133">Cell shape</keyword>
<dbReference type="InterPro" id="IPR016181">
    <property type="entry name" value="Acyl_CoA_acyltransferase"/>
</dbReference>
<dbReference type="Pfam" id="PF02388">
    <property type="entry name" value="FemAB"/>
    <property type="match status" value="3"/>
</dbReference>
<evidence type="ECO:0000256" key="2">
    <source>
        <dbReference type="ARBA" id="ARBA00022679"/>
    </source>
</evidence>
<dbReference type="Proteomes" id="UP000239589">
    <property type="component" value="Unassembled WGS sequence"/>
</dbReference>
<dbReference type="InterPro" id="IPR003447">
    <property type="entry name" value="FEMABX"/>
</dbReference>
<gene>
    <name evidence="7" type="ORF">CUN59_01895</name>
</gene>
<dbReference type="GO" id="GO:0009252">
    <property type="term" value="P:peptidoglycan biosynthetic process"/>
    <property type="evidence" value="ECO:0007669"/>
    <property type="project" value="UniProtKB-KW"/>
</dbReference>
<comment type="similarity">
    <text evidence="1">Belongs to the FemABX family.</text>
</comment>
<dbReference type="EMBL" id="PGEM01000013">
    <property type="protein sequence ID" value="PPJ64959.1"/>
    <property type="molecule type" value="Genomic_DNA"/>
</dbReference>